<dbReference type="PROSITE" id="PS51352">
    <property type="entry name" value="THIOREDOXIN_2"/>
    <property type="match status" value="1"/>
</dbReference>
<dbReference type="PANTHER" id="PTHR45663:SF11">
    <property type="entry name" value="GEO12009P1"/>
    <property type="match status" value="1"/>
</dbReference>
<evidence type="ECO:0000256" key="9">
    <source>
        <dbReference type="PIRSR" id="PIRSR000077-4"/>
    </source>
</evidence>
<evidence type="ECO:0000259" key="10">
    <source>
        <dbReference type="PROSITE" id="PS51352"/>
    </source>
</evidence>
<dbReference type="PROSITE" id="PS00194">
    <property type="entry name" value="THIOREDOXIN_1"/>
    <property type="match status" value="1"/>
</dbReference>
<dbReference type="NCBIfam" id="TIGR01068">
    <property type="entry name" value="thioredoxin"/>
    <property type="match status" value="1"/>
</dbReference>
<dbReference type="FunFam" id="3.40.30.10:FF:000001">
    <property type="entry name" value="Thioredoxin"/>
    <property type="match status" value="1"/>
</dbReference>
<name>A0A2L0F247_SORCE</name>
<sequence length="114" mass="12444">MHGKDNVMASKNVVEVNDLNFDKEVLQTETPVLVDFSASWCGPCKRLAPVVDEIADETAGQVKVVKLDVDESPAAARRFEIRSLPTVMAFRNGEPAGKHIGLTNKKTLLALLAR</sequence>
<dbReference type="AlphaFoldDB" id="A0A2L0F247"/>
<feature type="site" description="Contributes to redox potential value" evidence="8">
    <location>
        <position position="35"/>
    </location>
</feature>
<dbReference type="EMBL" id="CP012673">
    <property type="protein sequence ID" value="AUX45539.1"/>
    <property type="molecule type" value="Genomic_DNA"/>
</dbReference>
<feature type="disulfide bond" description="Redox-active" evidence="9">
    <location>
        <begin position="41"/>
        <end position="44"/>
    </location>
</feature>
<evidence type="ECO:0000256" key="4">
    <source>
        <dbReference type="ARBA" id="ARBA00023157"/>
    </source>
</evidence>
<evidence type="ECO:0000256" key="7">
    <source>
        <dbReference type="PIRNR" id="PIRNR000077"/>
    </source>
</evidence>
<evidence type="ECO:0000256" key="5">
    <source>
        <dbReference type="ARBA" id="ARBA00023284"/>
    </source>
</evidence>
<keyword evidence="4 9" id="KW-1015">Disulfide bond</keyword>
<dbReference type="CDD" id="cd02947">
    <property type="entry name" value="TRX_family"/>
    <property type="match status" value="1"/>
</dbReference>
<dbReference type="InterPro" id="IPR036249">
    <property type="entry name" value="Thioredoxin-like_sf"/>
</dbReference>
<feature type="active site" description="Nucleophile" evidence="8">
    <location>
        <position position="41"/>
    </location>
</feature>
<evidence type="ECO:0000256" key="6">
    <source>
        <dbReference type="NCBIfam" id="TIGR01068"/>
    </source>
</evidence>
<keyword evidence="3" id="KW-0249">Electron transport</keyword>
<feature type="site" description="Contributes to redox potential value" evidence="8">
    <location>
        <position position="43"/>
    </location>
</feature>
<dbReference type="InterPro" id="IPR005746">
    <property type="entry name" value="Thioredoxin"/>
</dbReference>
<dbReference type="Gene3D" id="3.40.30.10">
    <property type="entry name" value="Glutaredoxin"/>
    <property type="match status" value="1"/>
</dbReference>
<organism evidence="11 12">
    <name type="scientific">Sorangium cellulosum</name>
    <name type="common">Polyangium cellulosum</name>
    <dbReference type="NCBI Taxonomy" id="56"/>
    <lineage>
        <taxon>Bacteria</taxon>
        <taxon>Pseudomonadati</taxon>
        <taxon>Myxococcota</taxon>
        <taxon>Polyangia</taxon>
        <taxon>Polyangiales</taxon>
        <taxon>Polyangiaceae</taxon>
        <taxon>Sorangium</taxon>
    </lineage>
</organism>
<accession>A0A2L0F247</accession>
<dbReference type="PIRSF" id="PIRSF000077">
    <property type="entry name" value="Thioredoxin"/>
    <property type="match status" value="1"/>
</dbReference>
<dbReference type="PRINTS" id="PR00421">
    <property type="entry name" value="THIOREDOXIN"/>
</dbReference>
<dbReference type="Proteomes" id="UP000238348">
    <property type="component" value="Chromosome"/>
</dbReference>
<feature type="active site" description="Nucleophile" evidence="8">
    <location>
        <position position="44"/>
    </location>
</feature>
<dbReference type="InterPro" id="IPR017937">
    <property type="entry name" value="Thioredoxin_CS"/>
</dbReference>
<dbReference type="Pfam" id="PF00085">
    <property type="entry name" value="Thioredoxin"/>
    <property type="match status" value="1"/>
</dbReference>
<protein>
    <recommendedName>
        <fullName evidence="6 7">Thioredoxin</fullName>
    </recommendedName>
</protein>
<keyword evidence="5 9" id="KW-0676">Redox-active center</keyword>
<dbReference type="InterPro" id="IPR013766">
    <property type="entry name" value="Thioredoxin_domain"/>
</dbReference>
<feature type="domain" description="Thioredoxin" evidence="10">
    <location>
        <begin position="1"/>
        <end position="114"/>
    </location>
</feature>
<evidence type="ECO:0000256" key="2">
    <source>
        <dbReference type="ARBA" id="ARBA00022448"/>
    </source>
</evidence>
<gene>
    <name evidence="11" type="primary">trxA</name>
    <name evidence="11" type="ORF">SOCE26_070330</name>
</gene>
<evidence type="ECO:0000256" key="1">
    <source>
        <dbReference type="ARBA" id="ARBA00008987"/>
    </source>
</evidence>
<evidence type="ECO:0000313" key="11">
    <source>
        <dbReference type="EMBL" id="AUX45539.1"/>
    </source>
</evidence>
<proteinExistence type="inferred from homology"/>
<dbReference type="GO" id="GO:0005737">
    <property type="term" value="C:cytoplasm"/>
    <property type="evidence" value="ECO:0007669"/>
    <property type="project" value="TreeGrafter"/>
</dbReference>
<dbReference type="GO" id="GO:0015035">
    <property type="term" value="F:protein-disulfide reductase activity"/>
    <property type="evidence" value="ECO:0007669"/>
    <property type="project" value="UniProtKB-UniRule"/>
</dbReference>
<dbReference type="SUPFAM" id="SSF52833">
    <property type="entry name" value="Thioredoxin-like"/>
    <property type="match status" value="1"/>
</dbReference>
<dbReference type="PANTHER" id="PTHR45663">
    <property type="entry name" value="GEO12009P1"/>
    <property type="match status" value="1"/>
</dbReference>
<evidence type="ECO:0000256" key="3">
    <source>
        <dbReference type="ARBA" id="ARBA00022982"/>
    </source>
</evidence>
<comment type="similarity">
    <text evidence="1 7">Belongs to the thioredoxin family.</text>
</comment>
<reference evidence="11 12" key="1">
    <citation type="submission" date="2015-09" db="EMBL/GenBank/DDBJ databases">
        <title>Sorangium comparison.</title>
        <authorList>
            <person name="Zaburannyi N."/>
            <person name="Bunk B."/>
            <person name="Overmann J."/>
            <person name="Mueller R."/>
        </authorList>
    </citation>
    <scope>NUCLEOTIDE SEQUENCE [LARGE SCALE GENOMIC DNA]</scope>
    <source>
        <strain evidence="11 12">So ce26</strain>
    </source>
</reference>
<evidence type="ECO:0000313" key="12">
    <source>
        <dbReference type="Proteomes" id="UP000238348"/>
    </source>
</evidence>
<keyword evidence="2" id="KW-0813">Transport</keyword>
<feature type="site" description="Contributes to redox potential value" evidence="8">
    <location>
        <position position="42"/>
    </location>
</feature>
<evidence type="ECO:0000256" key="8">
    <source>
        <dbReference type="PIRSR" id="PIRSR000077-1"/>
    </source>
</evidence>